<feature type="transmembrane region" description="Helical" evidence="7">
    <location>
        <begin position="267"/>
        <end position="290"/>
    </location>
</feature>
<proteinExistence type="predicted"/>
<dbReference type="SUPFAM" id="SSF103473">
    <property type="entry name" value="MFS general substrate transporter"/>
    <property type="match status" value="1"/>
</dbReference>
<dbReference type="PROSITE" id="PS50850">
    <property type="entry name" value="MFS"/>
    <property type="match status" value="1"/>
</dbReference>
<organism evidence="9 10">
    <name type="scientific">Nocardia terrae</name>
    <dbReference type="NCBI Taxonomy" id="2675851"/>
    <lineage>
        <taxon>Bacteria</taxon>
        <taxon>Bacillati</taxon>
        <taxon>Actinomycetota</taxon>
        <taxon>Actinomycetes</taxon>
        <taxon>Mycobacteriales</taxon>
        <taxon>Nocardiaceae</taxon>
        <taxon>Nocardia</taxon>
    </lineage>
</organism>
<dbReference type="AlphaFoldDB" id="A0A7K1US56"/>
<accession>A0A7K1US56</accession>
<feature type="transmembrane region" description="Helical" evidence="7">
    <location>
        <begin position="68"/>
        <end position="86"/>
    </location>
</feature>
<feature type="transmembrane region" description="Helical" evidence="7">
    <location>
        <begin position="98"/>
        <end position="116"/>
    </location>
</feature>
<keyword evidence="4 7" id="KW-1133">Transmembrane helix</keyword>
<reference evidence="9 10" key="1">
    <citation type="submission" date="2019-12" db="EMBL/GenBank/DDBJ databases">
        <title>Nocardia sp. nov. ET3-3 isolated from soil.</title>
        <authorList>
            <person name="Kanchanasin P."/>
            <person name="Tanasupawat S."/>
            <person name="Yuki M."/>
            <person name="Kudo T."/>
        </authorList>
    </citation>
    <scope>NUCLEOTIDE SEQUENCE [LARGE SCALE GENOMIC DNA]</scope>
    <source>
        <strain evidence="9 10">ET3-3</strain>
    </source>
</reference>
<feature type="transmembrane region" description="Helical" evidence="7">
    <location>
        <begin position="186"/>
        <end position="204"/>
    </location>
</feature>
<evidence type="ECO:0000313" key="9">
    <source>
        <dbReference type="EMBL" id="MVU77165.1"/>
    </source>
</evidence>
<feature type="transmembrane region" description="Helical" evidence="7">
    <location>
        <begin position="155"/>
        <end position="174"/>
    </location>
</feature>
<feature type="compositionally biased region" description="Low complexity" evidence="6">
    <location>
        <begin position="452"/>
        <end position="464"/>
    </location>
</feature>
<dbReference type="GO" id="GO:0022857">
    <property type="term" value="F:transmembrane transporter activity"/>
    <property type="evidence" value="ECO:0007669"/>
    <property type="project" value="InterPro"/>
</dbReference>
<dbReference type="CDD" id="cd17316">
    <property type="entry name" value="MFS_SV2_like"/>
    <property type="match status" value="1"/>
</dbReference>
<feature type="transmembrane region" description="Helical" evidence="7">
    <location>
        <begin position="122"/>
        <end position="143"/>
    </location>
</feature>
<keyword evidence="3 7" id="KW-0812">Transmembrane</keyword>
<feature type="compositionally biased region" description="Low complexity" evidence="6">
    <location>
        <begin position="406"/>
        <end position="415"/>
    </location>
</feature>
<feature type="transmembrane region" description="Helical" evidence="7">
    <location>
        <begin position="329"/>
        <end position="348"/>
    </location>
</feature>
<dbReference type="Pfam" id="PF07690">
    <property type="entry name" value="MFS_1"/>
    <property type="match status" value="1"/>
</dbReference>
<dbReference type="InterPro" id="IPR020846">
    <property type="entry name" value="MFS_dom"/>
</dbReference>
<keyword evidence="10" id="KW-1185">Reference proteome</keyword>
<evidence type="ECO:0000256" key="1">
    <source>
        <dbReference type="ARBA" id="ARBA00004651"/>
    </source>
</evidence>
<dbReference type="InterPro" id="IPR005829">
    <property type="entry name" value="Sugar_transporter_CS"/>
</dbReference>
<protein>
    <submittedName>
        <fullName evidence="9">MFS transporter</fullName>
    </submittedName>
</protein>
<evidence type="ECO:0000256" key="6">
    <source>
        <dbReference type="SAM" id="MobiDB-lite"/>
    </source>
</evidence>
<dbReference type="RefSeq" id="WP_157386550.1">
    <property type="nucleotide sequence ID" value="NZ_WRPP01000001.1"/>
</dbReference>
<feature type="compositionally biased region" description="Pro residues" evidence="6">
    <location>
        <begin position="441"/>
        <end position="450"/>
    </location>
</feature>
<evidence type="ECO:0000259" key="8">
    <source>
        <dbReference type="PROSITE" id="PS50850"/>
    </source>
</evidence>
<feature type="transmembrane region" description="Helical" evidence="7">
    <location>
        <begin position="354"/>
        <end position="375"/>
    </location>
</feature>
<sequence>MTENLTPPTADVQSALHALDRIDVTPWHRRVVALVGIGSFFNFYEIAVGTLMLPLLPTEWNLSSSWKAAIVAAPFAGEFLGALLLTPLADRFGRRRMFQINLISYAVLSLLCATADNETSMVVVRLLVGIGLGAELALVDSYLTELLPSRHRGRLMAWSYAFGMLAVPVADIFATALPHQIAGIDSWRWMLVSASLGAGLVWVMRQGLPESPRWLATRGRDDEAVRIISDILAKADPLRGDATKSAPTERGWVPAFGRGELRRRITLVGLMEMLGTVGVYGFSSIAPLAILAKGIDLVDSLAYSALSALGFPLGPAVLVLLSDRVQRRTLVIVTAVAVAVAGFAFGLAHQPELIVLFGFLTGLSASIHGTVARAYGAELFPTHMRSTLVGSPPGTRWSRNCSTANPSTSTSSTRPTPRRGCARAATTSWCRFPEISAAPSPGSPSPPRPRPVSRSPTTTTTPSWLRPPAPGS</sequence>
<dbReference type="PROSITE" id="PS00217">
    <property type="entry name" value="SUGAR_TRANSPORT_2"/>
    <property type="match status" value="1"/>
</dbReference>
<keyword evidence="2" id="KW-0813">Transport</keyword>
<dbReference type="Proteomes" id="UP000466794">
    <property type="component" value="Unassembled WGS sequence"/>
</dbReference>
<comment type="caution">
    <text evidence="9">The sequence shown here is derived from an EMBL/GenBank/DDBJ whole genome shotgun (WGS) entry which is preliminary data.</text>
</comment>
<dbReference type="InterPro" id="IPR011701">
    <property type="entry name" value="MFS"/>
</dbReference>
<evidence type="ECO:0000256" key="5">
    <source>
        <dbReference type="ARBA" id="ARBA00023136"/>
    </source>
</evidence>
<dbReference type="EMBL" id="WRPP01000001">
    <property type="protein sequence ID" value="MVU77165.1"/>
    <property type="molecule type" value="Genomic_DNA"/>
</dbReference>
<evidence type="ECO:0000256" key="4">
    <source>
        <dbReference type="ARBA" id="ARBA00022989"/>
    </source>
</evidence>
<dbReference type="PANTHER" id="PTHR23511">
    <property type="entry name" value="SYNAPTIC VESICLE GLYCOPROTEIN 2"/>
    <property type="match status" value="1"/>
</dbReference>
<gene>
    <name evidence="9" type="ORF">GPX89_07870</name>
</gene>
<evidence type="ECO:0000256" key="2">
    <source>
        <dbReference type="ARBA" id="ARBA00022448"/>
    </source>
</evidence>
<feature type="transmembrane region" description="Helical" evidence="7">
    <location>
        <begin position="31"/>
        <end position="56"/>
    </location>
</feature>
<dbReference type="Gene3D" id="1.20.1250.20">
    <property type="entry name" value="MFS general substrate transporter like domains"/>
    <property type="match status" value="1"/>
</dbReference>
<evidence type="ECO:0000313" key="10">
    <source>
        <dbReference type="Proteomes" id="UP000466794"/>
    </source>
</evidence>
<comment type="subcellular location">
    <subcellularLocation>
        <location evidence="1">Cell membrane</location>
        <topology evidence="1">Multi-pass membrane protein</topology>
    </subcellularLocation>
</comment>
<keyword evidence="5 7" id="KW-0472">Membrane</keyword>
<evidence type="ECO:0000256" key="7">
    <source>
        <dbReference type="SAM" id="Phobius"/>
    </source>
</evidence>
<dbReference type="GO" id="GO:0005886">
    <property type="term" value="C:plasma membrane"/>
    <property type="evidence" value="ECO:0007669"/>
    <property type="project" value="UniProtKB-SubCell"/>
</dbReference>
<evidence type="ECO:0000256" key="3">
    <source>
        <dbReference type="ARBA" id="ARBA00022692"/>
    </source>
</evidence>
<feature type="transmembrane region" description="Helical" evidence="7">
    <location>
        <begin position="302"/>
        <end position="322"/>
    </location>
</feature>
<dbReference type="InterPro" id="IPR036259">
    <property type="entry name" value="MFS_trans_sf"/>
</dbReference>
<name>A0A7K1US56_9NOCA</name>
<feature type="region of interest" description="Disordered" evidence="6">
    <location>
        <begin position="390"/>
        <end position="472"/>
    </location>
</feature>
<dbReference type="PANTHER" id="PTHR23511:SF34">
    <property type="entry name" value="SYNAPTIC VESICLE GLYCOPROTEIN 2"/>
    <property type="match status" value="1"/>
</dbReference>
<feature type="domain" description="Major facilitator superfamily (MFS) profile" evidence="8">
    <location>
        <begin position="31"/>
        <end position="472"/>
    </location>
</feature>